<gene>
    <name evidence="2" type="ORF">ACFPRH_10590</name>
</gene>
<protein>
    <recommendedName>
        <fullName evidence="4">Secreted protein</fullName>
    </recommendedName>
</protein>
<name>A0ABW0AGY4_9ACTN</name>
<evidence type="ECO:0000256" key="1">
    <source>
        <dbReference type="SAM" id="MobiDB-lite"/>
    </source>
</evidence>
<evidence type="ECO:0000313" key="3">
    <source>
        <dbReference type="Proteomes" id="UP001596160"/>
    </source>
</evidence>
<sequence length="109" mass="12124">MSEAVACLVVSGFLIAVMGFFTWLKRLVLRRGLAGSALRGALASYEEALRITSHESHIEIRAQADRQAPVVSDDPRWTGSPGGRRPRRRRGHRPPEGGGHPRSRGWRTR</sequence>
<reference evidence="3" key="1">
    <citation type="journal article" date="2019" name="Int. J. Syst. Evol. Microbiol.">
        <title>The Global Catalogue of Microorganisms (GCM) 10K type strain sequencing project: providing services to taxonomists for standard genome sequencing and annotation.</title>
        <authorList>
            <consortium name="The Broad Institute Genomics Platform"/>
            <consortium name="The Broad Institute Genome Sequencing Center for Infectious Disease"/>
            <person name="Wu L."/>
            <person name="Ma J."/>
        </authorList>
    </citation>
    <scope>NUCLEOTIDE SEQUENCE [LARGE SCALE GENOMIC DNA]</scope>
    <source>
        <strain evidence="3">PCU 266</strain>
    </source>
</reference>
<accession>A0ABW0AGY4</accession>
<proteinExistence type="predicted"/>
<dbReference type="EMBL" id="JBHSKP010000005">
    <property type="protein sequence ID" value="MFC5152181.1"/>
    <property type="molecule type" value="Genomic_DNA"/>
</dbReference>
<feature type="region of interest" description="Disordered" evidence="1">
    <location>
        <begin position="61"/>
        <end position="109"/>
    </location>
</feature>
<dbReference type="RefSeq" id="WP_344477619.1">
    <property type="nucleotide sequence ID" value="NZ_BAAASB010000008.1"/>
</dbReference>
<evidence type="ECO:0008006" key="4">
    <source>
        <dbReference type="Google" id="ProtNLM"/>
    </source>
</evidence>
<evidence type="ECO:0000313" key="2">
    <source>
        <dbReference type="EMBL" id="MFC5152181.1"/>
    </source>
</evidence>
<comment type="caution">
    <text evidence="2">The sequence shown here is derived from an EMBL/GenBank/DDBJ whole genome shotgun (WGS) entry which is preliminary data.</text>
</comment>
<dbReference type="Proteomes" id="UP001596160">
    <property type="component" value="Unassembled WGS sequence"/>
</dbReference>
<keyword evidence="3" id="KW-1185">Reference proteome</keyword>
<organism evidence="2 3">
    <name type="scientific">Streptomyces amakusaensis</name>
    <dbReference type="NCBI Taxonomy" id="67271"/>
    <lineage>
        <taxon>Bacteria</taxon>
        <taxon>Bacillati</taxon>
        <taxon>Actinomycetota</taxon>
        <taxon>Actinomycetes</taxon>
        <taxon>Kitasatosporales</taxon>
        <taxon>Streptomycetaceae</taxon>
        <taxon>Streptomyces</taxon>
    </lineage>
</organism>